<keyword evidence="3" id="KW-1185">Reference proteome</keyword>
<comment type="similarity">
    <text evidence="1">Belongs to the Smg family.</text>
</comment>
<comment type="caution">
    <text evidence="2">The sequence shown here is derived from an EMBL/GenBank/DDBJ whole genome shotgun (WGS) entry which is preliminary data.</text>
</comment>
<dbReference type="RefSeq" id="WP_210809911.1">
    <property type="nucleotide sequence ID" value="NZ_JAGQDG010000005.1"/>
</dbReference>
<dbReference type="EMBL" id="JAGQDG010000005">
    <property type="protein sequence ID" value="MBQ0936548.1"/>
    <property type="molecule type" value="Genomic_DNA"/>
</dbReference>
<evidence type="ECO:0000313" key="3">
    <source>
        <dbReference type="Proteomes" id="UP000672097"/>
    </source>
</evidence>
<evidence type="ECO:0000313" key="2">
    <source>
        <dbReference type="EMBL" id="MBQ0936548.1"/>
    </source>
</evidence>
<reference evidence="2 3" key="1">
    <citation type="submission" date="2021-04" db="EMBL/GenBank/DDBJ databases">
        <title>The genome sequence of type strain Ideonella paludis KCTC 32238.</title>
        <authorList>
            <person name="Liu Y."/>
        </authorList>
    </citation>
    <scope>NUCLEOTIDE SEQUENCE [LARGE SCALE GENOMIC DNA]</scope>
    <source>
        <strain evidence="2 3">KCTC 32238</strain>
    </source>
</reference>
<name>A0ABS5DZG7_9BURK</name>
<sequence length="152" mass="17027">MFEVLVYLYENYWRPDACPEPDQLSRKLSAVGFESDEIQEALSWLSGLNGHAQSRALLDDSSSRSLRLYAPQEQEQLGAECIAFISFLESAGVLTPALREFVIDRAWAVGAGPLSLDDLKIIVLMVFWSLGEEPDALILDELFVAPEDRLIH</sequence>
<organism evidence="2 3">
    <name type="scientific">Ideonella paludis</name>
    <dbReference type="NCBI Taxonomy" id="1233411"/>
    <lineage>
        <taxon>Bacteria</taxon>
        <taxon>Pseudomonadati</taxon>
        <taxon>Pseudomonadota</taxon>
        <taxon>Betaproteobacteria</taxon>
        <taxon>Burkholderiales</taxon>
        <taxon>Sphaerotilaceae</taxon>
        <taxon>Ideonella</taxon>
    </lineage>
</organism>
<dbReference type="PANTHER" id="PTHR38692:SF1">
    <property type="entry name" value="PROTEIN SMG"/>
    <property type="match status" value="1"/>
</dbReference>
<accession>A0ABS5DZG7</accession>
<dbReference type="InterPro" id="IPR007456">
    <property type="entry name" value="Smg"/>
</dbReference>
<gene>
    <name evidence="1" type="primary">smg</name>
    <name evidence="2" type="ORF">KAK11_14515</name>
</gene>
<dbReference type="Pfam" id="PF04361">
    <property type="entry name" value="DUF494"/>
    <property type="match status" value="1"/>
</dbReference>
<protein>
    <recommendedName>
        <fullName evidence="1">Protein Smg homolog</fullName>
    </recommendedName>
</protein>
<evidence type="ECO:0000256" key="1">
    <source>
        <dbReference type="HAMAP-Rule" id="MF_00598"/>
    </source>
</evidence>
<dbReference type="PANTHER" id="PTHR38692">
    <property type="entry name" value="PROTEIN SMG"/>
    <property type="match status" value="1"/>
</dbReference>
<proteinExistence type="inferred from homology"/>
<dbReference type="Proteomes" id="UP000672097">
    <property type="component" value="Unassembled WGS sequence"/>
</dbReference>
<dbReference type="HAMAP" id="MF_00598">
    <property type="entry name" value="Smg"/>
    <property type="match status" value="1"/>
</dbReference>